<dbReference type="EMBL" id="GBRH01265725">
    <property type="protein sequence ID" value="JAD32170.1"/>
    <property type="molecule type" value="Transcribed_RNA"/>
</dbReference>
<reference evidence="1" key="2">
    <citation type="journal article" date="2015" name="Data Brief">
        <title>Shoot transcriptome of the giant reed, Arundo donax.</title>
        <authorList>
            <person name="Barrero R.A."/>
            <person name="Guerrero F.D."/>
            <person name="Moolhuijzen P."/>
            <person name="Goolsby J.A."/>
            <person name="Tidwell J."/>
            <person name="Bellgard S.E."/>
            <person name="Bellgard M.I."/>
        </authorList>
    </citation>
    <scope>NUCLEOTIDE SEQUENCE</scope>
    <source>
        <tissue evidence="1">Shoot tissue taken approximately 20 cm above the soil surface</tissue>
    </source>
</reference>
<evidence type="ECO:0000313" key="1">
    <source>
        <dbReference type="EMBL" id="JAD32170.1"/>
    </source>
</evidence>
<accession>A0A0A8Z605</accession>
<name>A0A0A8Z605_ARUDO</name>
<proteinExistence type="predicted"/>
<organism evidence="1">
    <name type="scientific">Arundo donax</name>
    <name type="common">Giant reed</name>
    <name type="synonym">Donax arundinaceus</name>
    <dbReference type="NCBI Taxonomy" id="35708"/>
    <lineage>
        <taxon>Eukaryota</taxon>
        <taxon>Viridiplantae</taxon>
        <taxon>Streptophyta</taxon>
        <taxon>Embryophyta</taxon>
        <taxon>Tracheophyta</taxon>
        <taxon>Spermatophyta</taxon>
        <taxon>Magnoliopsida</taxon>
        <taxon>Liliopsida</taxon>
        <taxon>Poales</taxon>
        <taxon>Poaceae</taxon>
        <taxon>PACMAD clade</taxon>
        <taxon>Arundinoideae</taxon>
        <taxon>Arundineae</taxon>
        <taxon>Arundo</taxon>
    </lineage>
</organism>
<protein>
    <submittedName>
        <fullName evidence="1">Uncharacterized protein</fullName>
    </submittedName>
</protein>
<dbReference type="AlphaFoldDB" id="A0A0A8Z605"/>
<sequence length="83" mass="10071">MALRETEILAELMHIFLPGVPLSWMQQLRCRDGECRNSYYMQIVKYNNQPFKIGLDCSIYYLGDEYLQASYIETWLMYFFMYL</sequence>
<reference evidence="1" key="1">
    <citation type="submission" date="2014-09" db="EMBL/GenBank/DDBJ databases">
        <authorList>
            <person name="Magalhaes I.L.F."/>
            <person name="Oliveira U."/>
            <person name="Santos F.R."/>
            <person name="Vidigal T.H.D.A."/>
            <person name="Brescovit A.D."/>
            <person name="Santos A.J."/>
        </authorList>
    </citation>
    <scope>NUCLEOTIDE SEQUENCE</scope>
    <source>
        <tissue evidence="1">Shoot tissue taken approximately 20 cm above the soil surface</tissue>
    </source>
</reference>